<evidence type="ECO:0000313" key="10">
    <source>
        <dbReference type="EMBL" id="KAK6177724.1"/>
    </source>
</evidence>
<name>A0AAN8JMV8_PATCE</name>
<feature type="transmembrane region" description="Helical" evidence="8">
    <location>
        <begin position="41"/>
        <end position="60"/>
    </location>
</feature>
<keyword evidence="5 8" id="KW-0472">Membrane</keyword>
<dbReference type="Gene3D" id="1.20.1070.10">
    <property type="entry name" value="Rhodopsin 7-helix transmembrane proteins"/>
    <property type="match status" value="1"/>
</dbReference>
<keyword evidence="7" id="KW-0807">Transducer</keyword>
<keyword evidence="11" id="KW-1185">Reference proteome</keyword>
<dbReference type="GO" id="GO:0005886">
    <property type="term" value="C:plasma membrane"/>
    <property type="evidence" value="ECO:0007669"/>
    <property type="project" value="TreeGrafter"/>
</dbReference>
<evidence type="ECO:0000256" key="2">
    <source>
        <dbReference type="ARBA" id="ARBA00022692"/>
    </source>
</evidence>
<dbReference type="PANTHER" id="PTHR24243">
    <property type="entry name" value="G-PROTEIN COUPLED RECEPTOR"/>
    <property type="match status" value="1"/>
</dbReference>
<evidence type="ECO:0000256" key="8">
    <source>
        <dbReference type="SAM" id="Phobius"/>
    </source>
</evidence>
<comment type="subcellular location">
    <subcellularLocation>
        <location evidence="1">Membrane</location>
        <topology evidence="1">Multi-pass membrane protein</topology>
    </subcellularLocation>
</comment>
<dbReference type="EMBL" id="JAZGQO010000010">
    <property type="protein sequence ID" value="KAK6177724.1"/>
    <property type="molecule type" value="Genomic_DNA"/>
</dbReference>
<keyword evidence="6" id="KW-0675">Receptor</keyword>
<keyword evidence="3 8" id="KW-1133">Transmembrane helix</keyword>
<evidence type="ECO:0000259" key="9">
    <source>
        <dbReference type="PROSITE" id="PS50262"/>
    </source>
</evidence>
<sequence>MNATTNVTVLNKTAPRQEISLIDSGLVSKEIFQALHSNINYSMYPLTFVGFVFCVFGAVVYSTKSMRSPTSLYLVALNLSELGNVVISILQETLGVMYGQKATSTYVYLTVQLYFSIYLGAAVRRTTYCLTCLLSAERCIAVVFPLKSKHFKIVKNPVITVMCVTTASIIFHVFVAIKFNVVSYQSLITNETLWKFQFTDFYLTNKLEYEAWSISSKVVFVYTSLLGCLILNFIVVITLRRHSKAREDIVATNIPRINDLRITVTVLVSTFLLVIFALPSNVSSLLQNTLSGYGTNTKEHYLYHTIMRIGKLCELISNCVGFIVYMTLSSQFRKVFLKIFCQCCGRKSPDNGMKTTSLHSENTNLSIVSKF</sequence>
<feature type="domain" description="G-protein coupled receptors family 1 profile" evidence="9">
    <location>
        <begin position="50"/>
        <end position="325"/>
    </location>
</feature>
<evidence type="ECO:0000256" key="3">
    <source>
        <dbReference type="ARBA" id="ARBA00022989"/>
    </source>
</evidence>
<organism evidence="10 11">
    <name type="scientific">Patella caerulea</name>
    <name type="common">Rayed Mediterranean limpet</name>
    <dbReference type="NCBI Taxonomy" id="87958"/>
    <lineage>
        <taxon>Eukaryota</taxon>
        <taxon>Metazoa</taxon>
        <taxon>Spiralia</taxon>
        <taxon>Lophotrochozoa</taxon>
        <taxon>Mollusca</taxon>
        <taxon>Gastropoda</taxon>
        <taxon>Patellogastropoda</taxon>
        <taxon>Patelloidea</taxon>
        <taxon>Patellidae</taxon>
        <taxon>Patella</taxon>
    </lineage>
</organism>
<feature type="transmembrane region" description="Helical" evidence="8">
    <location>
        <begin position="301"/>
        <end position="328"/>
    </location>
</feature>
<dbReference type="PROSITE" id="PS50262">
    <property type="entry name" value="G_PROTEIN_RECEP_F1_2"/>
    <property type="match status" value="1"/>
</dbReference>
<dbReference type="Proteomes" id="UP001347796">
    <property type="component" value="Unassembled WGS sequence"/>
</dbReference>
<dbReference type="InterPro" id="IPR017452">
    <property type="entry name" value="GPCR_Rhodpsn_7TM"/>
</dbReference>
<feature type="transmembrane region" description="Helical" evidence="8">
    <location>
        <begin position="157"/>
        <end position="177"/>
    </location>
</feature>
<feature type="transmembrane region" description="Helical" evidence="8">
    <location>
        <begin position="260"/>
        <end position="281"/>
    </location>
</feature>
<comment type="caution">
    <text evidence="10">The sequence shown here is derived from an EMBL/GenBank/DDBJ whole genome shotgun (WGS) entry which is preliminary data.</text>
</comment>
<gene>
    <name evidence="10" type="ORF">SNE40_015769</name>
</gene>
<accession>A0AAN8JMV8</accession>
<dbReference type="PANTHER" id="PTHR24243:SF233">
    <property type="entry name" value="THYROTROPIN-RELEASING HORMONE RECEPTOR"/>
    <property type="match status" value="1"/>
</dbReference>
<proteinExistence type="predicted"/>
<evidence type="ECO:0000256" key="6">
    <source>
        <dbReference type="ARBA" id="ARBA00023170"/>
    </source>
</evidence>
<dbReference type="SUPFAM" id="SSF81321">
    <property type="entry name" value="Family A G protein-coupled receptor-like"/>
    <property type="match status" value="1"/>
</dbReference>
<keyword evidence="4" id="KW-0297">G-protein coupled receptor</keyword>
<dbReference type="InterPro" id="IPR000276">
    <property type="entry name" value="GPCR_Rhodpsn"/>
</dbReference>
<dbReference type="GO" id="GO:0004930">
    <property type="term" value="F:G protein-coupled receptor activity"/>
    <property type="evidence" value="ECO:0007669"/>
    <property type="project" value="UniProtKB-KW"/>
</dbReference>
<keyword evidence="2 8" id="KW-0812">Transmembrane</keyword>
<evidence type="ECO:0000313" key="11">
    <source>
        <dbReference type="Proteomes" id="UP001347796"/>
    </source>
</evidence>
<evidence type="ECO:0000256" key="5">
    <source>
        <dbReference type="ARBA" id="ARBA00023136"/>
    </source>
</evidence>
<feature type="transmembrane region" description="Helical" evidence="8">
    <location>
        <begin position="72"/>
        <end position="90"/>
    </location>
</feature>
<dbReference type="AlphaFoldDB" id="A0AAN8JMV8"/>
<evidence type="ECO:0000256" key="1">
    <source>
        <dbReference type="ARBA" id="ARBA00004141"/>
    </source>
</evidence>
<evidence type="ECO:0000256" key="4">
    <source>
        <dbReference type="ARBA" id="ARBA00023040"/>
    </source>
</evidence>
<evidence type="ECO:0000256" key="7">
    <source>
        <dbReference type="ARBA" id="ARBA00023224"/>
    </source>
</evidence>
<reference evidence="10 11" key="1">
    <citation type="submission" date="2024-01" db="EMBL/GenBank/DDBJ databases">
        <title>The genome of the rayed Mediterranean limpet Patella caerulea (Linnaeus, 1758).</title>
        <authorList>
            <person name="Anh-Thu Weber A."/>
            <person name="Halstead-Nussloch G."/>
        </authorList>
    </citation>
    <scope>NUCLEOTIDE SEQUENCE [LARGE SCALE GENOMIC DNA]</scope>
    <source>
        <strain evidence="10">AATW-2023a</strain>
        <tissue evidence="10">Whole specimen</tissue>
    </source>
</reference>
<feature type="transmembrane region" description="Helical" evidence="8">
    <location>
        <begin position="105"/>
        <end position="123"/>
    </location>
</feature>
<dbReference type="Pfam" id="PF00001">
    <property type="entry name" value="7tm_1"/>
    <property type="match status" value="1"/>
</dbReference>
<feature type="transmembrane region" description="Helical" evidence="8">
    <location>
        <begin position="219"/>
        <end position="239"/>
    </location>
</feature>
<protein>
    <recommendedName>
        <fullName evidence="9">G-protein coupled receptors family 1 profile domain-containing protein</fullName>
    </recommendedName>
</protein>